<keyword evidence="3" id="KW-1185">Reference proteome</keyword>
<evidence type="ECO:0000256" key="1">
    <source>
        <dbReference type="SAM" id="SignalP"/>
    </source>
</evidence>
<accession>A0AAW0J0P2</accession>
<gene>
    <name evidence="2" type="ORF">CFP56_038914</name>
</gene>
<dbReference type="Pfam" id="PF07712">
    <property type="entry name" value="SURNod19"/>
    <property type="match status" value="3"/>
</dbReference>
<keyword evidence="1" id="KW-0732">Signal</keyword>
<evidence type="ECO:0008006" key="4">
    <source>
        <dbReference type="Google" id="ProtNLM"/>
    </source>
</evidence>
<proteinExistence type="predicted"/>
<name>A0AAW0J0P2_QUESU</name>
<dbReference type="Proteomes" id="UP000237347">
    <property type="component" value="Unassembled WGS sequence"/>
</dbReference>
<evidence type="ECO:0000313" key="2">
    <source>
        <dbReference type="EMBL" id="KAK7820415.1"/>
    </source>
</evidence>
<organism evidence="2 3">
    <name type="scientific">Quercus suber</name>
    <name type="common">Cork oak</name>
    <dbReference type="NCBI Taxonomy" id="58331"/>
    <lineage>
        <taxon>Eukaryota</taxon>
        <taxon>Viridiplantae</taxon>
        <taxon>Streptophyta</taxon>
        <taxon>Embryophyta</taxon>
        <taxon>Tracheophyta</taxon>
        <taxon>Spermatophyta</taxon>
        <taxon>Magnoliopsida</taxon>
        <taxon>eudicotyledons</taxon>
        <taxon>Gunneridae</taxon>
        <taxon>Pentapetalae</taxon>
        <taxon>rosids</taxon>
        <taxon>fabids</taxon>
        <taxon>Fagales</taxon>
        <taxon>Fagaceae</taxon>
        <taxon>Quercus</taxon>
    </lineage>
</organism>
<reference evidence="2 3" key="1">
    <citation type="journal article" date="2018" name="Sci. Data">
        <title>The draft genome sequence of cork oak.</title>
        <authorList>
            <person name="Ramos A.M."/>
            <person name="Usie A."/>
            <person name="Barbosa P."/>
            <person name="Barros P.M."/>
            <person name="Capote T."/>
            <person name="Chaves I."/>
            <person name="Simoes F."/>
            <person name="Abreu I."/>
            <person name="Carrasquinho I."/>
            <person name="Faro C."/>
            <person name="Guimaraes J.B."/>
            <person name="Mendonca D."/>
            <person name="Nobrega F."/>
            <person name="Rodrigues L."/>
            <person name="Saibo N.J.M."/>
            <person name="Varela M.C."/>
            <person name="Egas C."/>
            <person name="Matos J."/>
            <person name="Miguel C.M."/>
            <person name="Oliveira M.M."/>
            <person name="Ricardo C.P."/>
            <person name="Goncalves S."/>
        </authorList>
    </citation>
    <scope>NUCLEOTIDE SEQUENCE [LARGE SCALE GENOMIC DNA]</scope>
    <source>
        <strain evidence="3">cv. HL8</strain>
    </source>
</reference>
<feature type="signal peptide" evidence="1">
    <location>
        <begin position="1"/>
        <end position="23"/>
    </location>
</feature>
<dbReference type="EMBL" id="PKMF04000741">
    <property type="protein sequence ID" value="KAK7820415.1"/>
    <property type="molecule type" value="Genomic_DNA"/>
</dbReference>
<dbReference type="InterPro" id="IPR011692">
    <property type="entry name" value="Stress_up-reg_Nod19"/>
</dbReference>
<evidence type="ECO:0000313" key="3">
    <source>
        <dbReference type="Proteomes" id="UP000237347"/>
    </source>
</evidence>
<dbReference type="PANTHER" id="PTHR33390:SF1">
    <property type="entry name" value="STRESS UP-REGULATED NOD 19 PROTEIN"/>
    <property type="match status" value="1"/>
</dbReference>
<protein>
    <recommendedName>
        <fullName evidence="4">MtN19-like protein</fullName>
    </recommendedName>
</protein>
<dbReference type="PANTHER" id="PTHR33390">
    <property type="entry name" value="STRESS UP-REGULATED NOD 19 PROTEIN"/>
    <property type="match status" value="1"/>
</dbReference>
<sequence length="1283" mass="144723">MHQFFRVQLAILLLALSITCSHAFRKYRQPEIKSAVFLSPRFELDPGSVVNRNYYYINFPRGHIAIKGFNAEVVDEAGHPVPLHETYLHHWVLGRFHQRLNATNPEQDYILVRNSGICQKQVVYQYYGLGSETRGTNTDVPDPFGIEVGNPADIPVGYEEAWFLKVHAIDTREVEDKLGCTECRCELYNVTKDEKGQPLRPDYKGGLSCCYDHTQCRLREDSVGATRNLYMRYTVKWLDWNEFIVPVKIYILDVTDTWKRLANSTGQNSEHECHVEYDIESCSASGKADNGCTDSKRASLAMPTGGYLAYGVAHQHSGGLGSALYGEVIQHLRWTPFMFFDTNIWKRKEAGNEAGYIVGMSTCYPKPGTVKINDGETMILESNYSSNQRHTGVMGLFYILVAEHLPKPVLSRRLPFAEPVNSKKKKMLHCFRVPLAILFLALSITSSHALRKYRHPKIKSSVYLSPKFVLDQGSVVDKYYYNIDFPRGHIAIKGFNAEVVDEAGHPVPLHETYLHHWVLARYYQRLNATNPEHDDHKHNQPDHILVRNSGICQNNSVGQYYGLGSETRGTNTDVPDPFGIEVGNPADIPAGYEEGWFLNVHAIDTRGVEDKLGCTECRCDLYNVSKDEYDRPLRPDYIGGLRCCYDHTQCRLREVSEGAKRNLYMRYTVKWIDWDEFIVPVKIYILDVTDTWKQLDNSTGQSSEHECHVEYDVESCSASGMADNRCTDSKRTSLVLPTGGYIVYGVAHQHSGGIGSALYGEDGRVLCSSIPTYGQGKEAGNEAGYIVGMSTCYPQPGSVKVNVGETLILESNYSSAQRHTGVMGLFYILVADQLPKPRLYLRVPIAKKVNKKKKMLHFFRVPLTILLLALSITCSHAFRKYRHPEIKSAVFLSPKFVLDQGSVVNEYYSNIDFPRGHIAIKGFNAEVVDEAGHPVPLHETYLHHWVIARYYQRLNATNPEHDDRQKNKKPDHIFVRNSGICQNNSLGQYYGLGSETRGTNSDVPDPYGIEVGNPADIPAGYEEGWLLNVHAIDTRGVEDKLGCTECRCDLYNVSKDEYGRPLRPDYIGGLGCCYDHTQCRLRDDSESAKRNLYLRYTVKWIDWDEFIVPVKIYIFDVTDTWKRLDYSTGQNSEHECHVEYNIEPCSTSGMTDIRCTDSKRISLLMPIGGYIIYGVAHQHSGGIGSTLYGEDGRVLCSSIPTYGQGKEAGNEAGYIVGMSTCYPQPGSVKINVGETLILESNYSSAQRHTGVMGLFYILVADQLPKPRLSLRVPIAKQVSKVYA</sequence>
<feature type="chain" id="PRO_5043485965" description="MtN19-like protein" evidence="1">
    <location>
        <begin position="24"/>
        <end position="1283"/>
    </location>
</feature>
<comment type="caution">
    <text evidence="2">The sequence shown here is derived from an EMBL/GenBank/DDBJ whole genome shotgun (WGS) entry which is preliminary data.</text>
</comment>